<dbReference type="EC" id="2.3.1.184" evidence="6"/>
<protein>
    <recommendedName>
        <fullName evidence="6">Acyl-homoserine-lactone synthase</fullName>
        <ecNumber evidence="6">2.3.1.184</ecNumber>
    </recommendedName>
    <alternativeName>
        <fullName evidence="6">Autoinducer synthesis protein</fullName>
    </alternativeName>
</protein>
<proteinExistence type="inferred from homology"/>
<dbReference type="OrthoDB" id="6023281at2"/>
<dbReference type="PANTHER" id="PTHR39322">
    <property type="entry name" value="ACYL-HOMOSERINE-LACTONE SYNTHASE"/>
    <property type="match status" value="1"/>
</dbReference>
<comment type="catalytic activity">
    <reaction evidence="6">
        <text>a fatty acyl-[ACP] + S-adenosyl-L-methionine = an N-acyl-L-homoserine lactone + S-methyl-5'-thioadenosine + holo-[ACP] + H(+)</text>
        <dbReference type="Rhea" id="RHEA:10096"/>
        <dbReference type="Rhea" id="RHEA-COMP:9685"/>
        <dbReference type="Rhea" id="RHEA-COMP:14125"/>
        <dbReference type="ChEBI" id="CHEBI:15378"/>
        <dbReference type="ChEBI" id="CHEBI:17509"/>
        <dbReference type="ChEBI" id="CHEBI:55474"/>
        <dbReference type="ChEBI" id="CHEBI:59789"/>
        <dbReference type="ChEBI" id="CHEBI:64479"/>
        <dbReference type="ChEBI" id="CHEBI:138651"/>
        <dbReference type="EC" id="2.3.1.184"/>
    </reaction>
</comment>
<evidence type="ECO:0000256" key="6">
    <source>
        <dbReference type="RuleBase" id="RU361135"/>
    </source>
</evidence>
<keyword evidence="3 6" id="KW-0949">S-adenosyl-L-methionine</keyword>
<dbReference type="InterPro" id="IPR001690">
    <property type="entry name" value="Autoind_synthase"/>
</dbReference>
<gene>
    <name evidence="7" type="ORF">C2I19_15345</name>
</gene>
<sequence>MGNFYSLTLDGLSLDLVSDAQMEAYLMRFRHRIFREALGWVPVSPSGMDRDEYDALSHNLAVSWRGSVVGSMRFTPGERPYMLESDFAQLLCDGDFIRKGRGSAEVSRFAVDASLPADLRAAASRLLYLGLWQWAEWNDVRWMYFVVVPGMYRRLQSLGLPVHPMGGLRPLDGGVMSMAGYFDWHAVDMDAIHSLRESVALSDACPERWREYDYSH</sequence>
<name>A0A2S5DD94_9NEIS</name>
<dbReference type="Proteomes" id="UP000237082">
    <property type="component" value="Unassembled WGS sequence"/>
</dbReference>
<dbReference type="Gene3D" id="3.40.630.30">
    <property type="match status" value="1"/>
</dbReference>
<keyword evidence="1 5" id="KW-0673">Quorum sensing</keyword>
<keyword evidence="2 6" id="KW-0808">Transferase</keyword>
<dbReference type="PROSITE" id="PS51187">
    <property type="entry name" value="AUTOINDUCER_SYNTH_2"/>
    <property type="match status" value="1"/>
</dbReference>
<dbReference type="GO" id="GO:0009372">
    <property type="term" value="P:quorum sensing"/>
    <property type="evidence" value="ECO:0007669"/>
    <property type="project" value="UniProtKB-UniRule"/>
</dbReference>
<evidence type="ECO:0000256" key="3">
    <source>
        <dbReference type="ARBA" id="ARBA00022691"/>
    </source>
</evidence>
<dbReference type="Pfam" id="PF00765">
    <property type="entry name" value="Autoind_synth"/>
    <property type="match status" value="1"/>
</dbReference>
<dbReference type="AlphaFoldDB" id="A0A2S5DD94"/>
<keyword evidence="8" id="KW-1185">Reference proteome</keyword>
<evidence type="ECO:0000256" key="1">
    <source>
        <dbReference type="ARBA" id="ARBA00022654"/>
    </source>
</evidence>
<comment type="similarity">
    <text evidence="5 6">Belongs to the autoinducer synthase family.</text>
</comment>
<evidence type="ECO:0000256" key="5">
    <source>
        <dbReference type="PROSITE-ProRule" id="PRU00533"/>
    </source>
</evidence>
<dbReference type="EMBL" id="PQWB01000073">
    <property type="protein sequence ID" value="POZ61065.1"/>
    <property type="molecule type" value="Genomic_DNA"/>
</dbReference>
<organism evidence="7 8">
    <name type="scientific">Chromobacterium alticapitis</name>
    <dbReference type="NCBI Taxonomy" id="2073169"/>
    <lineage>
        <taxon>Bacteria</taxon>
        <taxon>Pseudomonadati</taxon>
        <taxon>Pseudomonadota</taxon>
        <taxon>Betaproteobacteria</taxon>
        <taxon>Neisseriales</taxon>
        <taxon>Chromobacteriaceae</taxon>
        <taxon>Chromobacterium</taxon>
    </lineage>
</organism>
<dbReference type="PRINTS" id="PR01549">
    <property type="entry name" value="AUTOINDCRSYN"/>
</dbReference>
<reference evidence="8" key="1">
    <citation type="submission" date="2018-02" db="EMBL/GenBank/DDBJ databases">
        <authorList>
            <person name="O'Hara-Hanley K."/>
            <person name="Soby S."/>
        </authorList>
    </citation>
    <scope>NUCLEOTIDE SEQUENCE [LARGE SCALE GENOMIC DNA]</scope>
    <source>
        <strain evidence="8">MWU14-2602</strain>
    </source>
</reference>
<dbReference type="GO" id="GO:0061579">
    <property type="term" value="F:N-acyl homoserine lactone synthase activity"/>
    <property type="evidence" value="ECO:0007669"/>
    <property type="project" value="UniProtKB-UniRule"/>
</dbReference>
<comment type="caution">
    <text evidence="7">The sequence shown here is derived from an EMBL/GenBank/DDBJ whole genome shotgun (WGS) entry which is preliminary data.</text>
</comment>
<evidence type="ECO:0000313" key="7">
    <source>
        <dbReference type="EMBL" id="POZ61065.1"/>
    </source>
</evidence>
<dbReference type="RefSeq" id="WP_103903553.1">
    <property type="nucleotide sequence ID" value="NZ_PQWB01000073.1"/>
</dbReference>
<accession>A0A2S5DD94</accession>
<evidence type="ECO:0000256" key="4">
    <source>
        <dbReference type="ARBA" id="ARBA00022929"/>
    </source>
</evidence>
<evidence type="ECO:0000256" key="2">
    <source>
        <dbReference type="ARBA" id="ARBA00022679"/>
    </source>
</evidence>
<evidence type="ECO:0000313" key="8">
    <source>
        <dbReference type="Proteomes" id="UP000237082"/>
    </source>
</evidence>
<dbReference type="InterPro" id="IPR016181">
    <property type="entry name" value="Acyl_CoA_acyltransferase"/>
</dbReference>
<keyword evidence="4 5" id="KW-0071">Autoinducer synthesis</keyword>
<dbReference type="PANTHER" id="PTHR39322:SF1">
    <property type="entry name" value="ISOVALERYL-HOMOSERINE LACTONE SYNTHASE"/>
    <property type="match status" value="1"/>
</dbReference>
<dbReference type="GO" id="GO:0007165">
    <property type="term" value="P:signal transduction"/>
    <property type="evidence" value="ECO:0007669"/>
    <property type="project" value="TreeGrafter"/>
</dbReference>
<dbReference type="SUPFAM" id="SSF55729">
    <property type="entry name" value="Acyl-CoA N-acyltransferases (Nat)"/>
    <property type="match status" value="1"/>
</dbReference>